<dbReference type="AlphaFoldDB" id="A0A6J4MXM5"/>
<dbReference type="PANTHER" id="PTHR36435:SF1">
    <property type="entry name" value="CAAX AMINO TERMINAL PROTEASE FAMILY PROTEIN"/>
    <property type="match status" value="1"/>
</dbReference>
<dbReference type="EMBL" id="CADCUP010000008">
    <property type="protein sequence ID" value="CAA9371630.1"/>
    <property type="molecule type" value="Genomic_DNA"/>
</dbReference>
<feature type="transmembrane region" description="Helical" evidence="1">
    <location>
        <begin position="114"/>
        <end position="140"/>
    </location>
</feature>
<dbReference type="RefSeq" id="WP_295656081.1">
    <property type="nucleotide sequence ID" value="NZ_CADCUP010000008.1"/>
</dbReference>
<accession>A0A6J4MXM5</accession>
<dbReference type="InterPro" id="IPR052710">
    <property type="entry name" value="CAAX_protease"/>
</dbReference>
<feature type="transmembrane region" description="Helical" evidence="1">
    <location>
        <begin position="25"/>
        <end position="54"/>
    </location>
</feature>
<dbReference type="InterPro" id="IPR003675">
    <property type="entry name" value="Rce1/LyrA-like_dom"/>
</dbReference>
<protein>
    <submittedName>
        <fullName evidence="3">Conserved protein YyaK</fullName>
    </submittedName>
</protein>
<keyword evidence="1" id="KW-0812">Transmembrane</keyword>
<dbReference type="Pfam" id="PF02517">
    <property type="entry name" value="Rce1-like"/>
    <property type="match status" value="1"/>
</dbReference>
<gene>
    <name evidence="3" type="ORF">AVDCRST_MAG06-110</name>
</gene>
<feature type="transmembrane region" description="Helical" evidence="1">
    <location>
        <begin position="273"/>
        <end position="294"/>
    </location>
</feature>
<feature type="transmembrane region" description="Helical" evidence="1">
    <location>
        <begin position="74"/>
        <end position="93"/>
    </location>
</feature>
<feature type="transmembrane region" description="Helical" evidence="1">
    <location>
        <begin position="222"/>
        <end position="243"/>
    </location>
</feature>
<dbReference type="GO" id="GO:0004175">
    <property type="term" value="F:endopeptidase activity"/>
    <property type="evidence" value="ECO:0007669"/>
    <property type="project" value="UniProtKB-ARBA"/>
</dbReference>
<evidence type="ECO:0000259" key="2">
    <source>
        <dbReference type="Pfam" id="PF02517"/>
    </source>
</evidence>
<dbReference type="GO" id="GO:0080120">
    <property type="term" value="P:CAAX-box protein maturation"/>
    <property type="evidence" value="ECO:0007669"/>
    <property type="project" value="UniProtKB-ARBA"/>
</dbReference>
<proteinExistence type="predicted"/>
<evidence type="ECO:0000256" key="1">
    <source>
        <dbReference type="SAM" id="Phobius"/>
    </source>
</evidence>
<reference evidence="3" key="1">
    <citation type="submission" date="2020-02" db="EMBL/GenBank/DDBJ databases">
        <authorList>
            <person name="Meier V. D."/>
        </authorList>
    </citation>
    <scope>NUCLEOTIDE SEQUENCE</scope>
    <source>
        <strain evidence="3">AVDCRST_MAG06</strain>
    </source>
</reference>
<sequence>MSPTPDTLGYHELQRGGRAGVWRPLLGIVLLFAGVFLLAPLLWQVLFAVGYAVAGEPVVSSIQRLLDTDDPTPVSLAFLNVVLASAIPVAWFLSTALHGLRPRWLSSVVPRLRWRFFGACLGLSVVALFATVVVSSFLPQESGSEVSTTVNDFTSTTRDFLLVVLLLTPLQAAGEEYAFRGYLTQAFGGLFRSRVVAVVAPALLFGLAHGLGQSLPVFVDRFAFGLVAGTLVILTGGLEAAIAMHVLNNFLAFGLALAFSDMGSALNPTGGSWWSLPATLTQSLVYLALALVLARRMRLHTTVEGGVLEPPAPRVYRSPLRPGGS</sequence>
<dbReference type="PANTHER" id="PTHR36435">
    <property type="entry name" value="SLR1288 PROTEIN"/>
    <property type="match status" value="1"/>
</dbReference>
<keyword evidence="1" id="KW-1133">Transmembrane helix</keyword>
<feature type="domain" description="CAAX prenyl protease 2/Lysostaphin resistance protein A-like" evidence="2">
    <location>
        <begin position="160"/>
        <end position="251"/>
    </location>
</feature>
<keyword evidence="1" id="KW-0472">Membrane</keyword>
<evidence type="ECO:0000313" key="3">
    <source>
        <dbReference type="EMBL" id="CAA9371630.1"/>
    </source>
</evidence>
<organism evidence="3">
    <name type="scientific">uncultured Nocardioides sp</name>
    <dbReference type="NCBI Taxonomy" id="198441"/>
    <lineage>
        <taxon>Bacteria</taxon>
        <taxon>Bacillati</taxon>
        <taxon>Actinomycetota</taxon>
        <taxon>Actinomycetes</taxon>
        <taxon>Propionibacteriales</taxon>
        <taxon>Nocardioidaceae</taxon>
        <taxon>Nocardioides</taxon>
        <taxon>environmental samples</taxon>
    </lineage>
</organism>
<feature type="transmembrane region" description="Helical" evidence="1">
    <location>
        <begin position="191"/>
        <end position="210"/>
    </location>
</feature>
<name>A0A6J4MXM5_9ACTN</name>